<dbReference type="KEGG" id="lamb:KBB96_06325"/>
<feature type="chain" id="PRO_5037424165" evidence="2">
    <location>
        <begin position="18"/>
        <end position="380"/>
    </location>
</feature>
<dbReference type="EMBL" id="CP073100">
    <property type="protein sequence ID" value="QUE52505.1"/>
    <property type="molecule type" value="Genomic_DNA"/>
</dbReference>
<gene>
    <name evidence="3" type="ORF">KBB96_06325</name>
</gene>
<feature type="region of interest" description="Disordered" evidence="1">
    <location>
        <begin position="23"/>
        <end position="42"/>
    </location>
</feature>
<organism evidence="3 4">
    <name type="scientific">Luteolibacter ambystomatis</name>
    <dbReference type="NCBI Taxonomy" id="2824561"/>
    <lineage>
        <taxon>Bacteria</taxon>
        <taxon>Pseudomonadati</taxon>
        <taxon>Verrucomicrobiota</taxon>
        <taxon>Verrucomicrobiia</taxon>
        <taxon>Verrucomicrobiales</taxon>
        <taxon>Verrucomicrobiaceae</taxon>
        <taxon>Luteolibacter</taxon>
    </lineage>
</organism>
<evidence type="ECO:0000313" key="4">
    <source>
        <dbReference type="Proteomes" id="UP000676169"/>
    </source>
</evidence>
<evidence type="ECO:0000313" key="3">
    <source>
        <dbReference type="EMBL" id="QUE52505.1"/>
    </source>
</evidence>
<dbReference type="AlphaFoldDB" id="A0A975J1W1"/>
<dbReference type="SUPFAM" id="SSF48371">
    <property type="entry name" value="ARM repeat"/>
    <property type="match status" value="1"/>
</dbReference>
<dbReference type="InterPro" id="IPR016024">
    <property type="entry name" value="ARM-type_fold"/>
</dbReference>
<keyword evidence="2" id="KW-0732">Signal</keyword>
<evidence type="ECO:0000256" key="2">
    <source>
        <dbReference type="SAM" id="SignalP"/>
    </source>
</evidence>
<sequence length="380" mass="40756">MKSRVLTVFCLVLSLCAAQGKTSTRSKKAPAPAPKSKVAPAPKEQPAILGTTFEVNGWPLKAALVADKTEIMAGEPLFLTYQLQNAGRVPLTLRRTPEATCLGERPLSISVTVADANGQVIPLPDHPAPRTEKSVATEQSFLPRDKYSARLLLGEWATLETPGTYTVTATRTASLNEKDKEWIEGTLHSTSSDVVTTVSTKIRVAAVDPKQFAAKIDALGAKMLEGKDEEAMPAAQQLAAYQDDRAVPFLIRAAEGKEGWLQWNAIQALGRHPIESAVEALGRKLNLGGTDLGYGKPEDAERIAATIREDAAHALLMNRHPKAAELLAARRNDPSSDVRLVVVQSLARSKNDAATAVLLRGISTQDPDDAVRQAAIAALK</sequence>
<feature type="signal peptide" evidence="2">
    <location>
        <begin position="1"/>
        <end position="17"/>
    </location>
</feature>
<protein>
    <submittedName>
        <fullName evidence="3">HEAT repeat domain-containing protein</fullName>
    </submittedName>
</protein>
<dbReference type="Gene3D" id="1.25.10.10">
    <property type="entry name" value="Leucine-rich Repeat Variant"/>
    <property type="match status" value="1"/>
</dbReference>
<reference evidence="3" key="1">
    <citation type="submission" date="2021-04" db="EMBL/GenBank/DDBJ databases">
        <title>Luteolibacter sp. 32A isolated from the skin of an Anderson's salamander (Ambystoma andersonii).</title>
        <authorList>
            <person name="Spergser J."/>
            <person name="Busse H.-J."/>
        </authorList>
    </citation>
    <scope>NUCLEOTIDE SEQUENCE</scope>
    <source>
        <strain evidence="3">32A</strain>
    </source>
</reference>
<dbReference type="InterPro" id="IPR011989">
    <property type="entry name" value="ARM-like"/>
</dbReference>
<accession>A0A975J1W1</accession>
<name>A0A975J1W1_9BACT</name>
<dbReference type="Pfam" id="PF13646">
    <property type="entry name" value="HEAT_2"/>
    <property type="match status" value="1"/>
</dbReference>
<dbReference type="Proteomes" id="UP000676169">
    <property type="component" value="Chromosome"/>
</dbReference>
<proteinExistence type="predicted"/>
<evidence type="ECO:0000256" key="1">
    <source>
        <dbReference type="SAM" id="MobiDB-lite"/>
    </source>
</evidence>
<dbReference type="RefSeq" id="WP_211633631.1">
    <property type="nucleotide sequence ID" value="NZ_CP073100.1"/>
</dbReference>
<keyword evidence="4" id="KW-1185">Reference proteome</keyword>